<evidence type="ECO:0000313" key="2">
    <source>
        <dbReference type="Proteomes" id="UP000886998"/>
    </source>
</evidence>
<accession>A0A8X6YCL1</accession>
<protein>
    <submittedName>
        <fullName evidence="1">Uncharacterized protein</fullName>
    </submittedName>
</protein>
<keyword evidence="2" id="KW-1185">Reference proteome</keyword>
<gene>
    <name evidence="1" type="ORF">TNIN_368491</name>
</gene>
<dbReference type="AlphaFoldDB" id="A0A8X6YCL1"/>
<proteinExistence type="predicted"/>
<reference evidence="1" key="1">
    <citation type="submission" date="2020-08" db="EMBL/GenBank/DDBJ databases">
        <title>Multicomponent nature underlies the extraordinary mechanical properties of spider dragline silk.</title>
        <authorList>
            <person name="Kono N."/>
            <person name="Nakamura H."/>
            <person name="Mori M."/>
            <person name="Yoshida Y."/>
            <person name="Ohtoshi R."/>
            <person name="Malay A.D."/>
            <person name="Moran D.A.P."/>
            <person name="Tomita M."/>
            <person name="Numata K."/>
            <person name="Arakawa K."/>
        </authorList>
    </citation>
    <scope>NUCLEOTIDE SEQUENCE</scope>
</reference>
<organism evidence="1 2">
    <name type="scientific">Trichonephila inaurata madagascariensis</name>
    <dbReference type="NCBI Taxonomy" id="2747483"/>
    <lineage>
        <taxon>Eukaryota</taxon>
        <taxon>Metazoa</taxon>
        <taxon>Ecdysozoa</taxon>
        <taxon>Arthropoda</taxon>
        <taxon>Chelicerata</taxon>
        <taxon>Arachnida</taxon>
        <taxon>Araneae</taxon>
        <taxon>Araneomorphae</taxon>
        <taxon>Entelegynae</taxon>
        <taxon>Araneoidea</taxon>
        <taxon>Nephilidae</taxon>
        <taxon>Trichonephila</taxon>
        <taxon>Trichonephila inaurata</taxon>
    </lineage>
</organism>
<dbReference type="EMBL" id="BMAV01016963">
    <property type="protein sequence ID" value="GFY68252.1"/>
    <property type="molecule type" value="Genomic_DNA"/>
</dbReference>
<evidence type="ECO:0000313" key="1">
    <source>
        <dbReference type="EMBL" id="GFY68252.1"/>
    </source>
</evidence>
<sequence length="69" mass="8088">MIASVAVQIEEHKPVTMPLTDCIKEVQRAVIRFLWSKDVKGVEICQRFLLEHGERLYYLVKKAFVNRNV</sequence>
<name>A0A8X6YCL1_9ARAC</name>
<dbReference type="Proteomes" id="UP000886998">
    <property type="component" value="Unassembled WGS sequence"/>
</dbReference>
<dbReference type="OrthoDB" id="10022101at2759"/>
<comment type="caution">
    <text evidence="1">The sequence shown here is derived from an EMBL/GenBank/DDBJ whole genome shotgun (WGS) entry which is preliminary data.</text>
</comment>